<evidence type="ECO:0000313" key="6">
    <source>
        <dbReference type="EMBL" id="KAJ4771617.1"/>
    </source>
</evidence>
<evidence type="ECO:0000259" key="5">
    <source>
        <dbReference type="Pfam" id="PF26168"/>
    </source>
</evidence>
<comment type="similarity">
    <text evidence="1 3">Belongs to the UDP-glycosyltransferase family.</text>
</comment>
<dbReference type="Pfam" id="PF26168">
    <property type="entry name" value="Glyco_transf_N"/>
    <property type="match status" value="1"/>
</dbReference>
<feature type="domain" description="Glycosyltransferase N-terminal" evidence="5">
    <location>
        <begin position="16"/>
        <end position="253"/>
    </location>
</feature>
<dbReference type="EMBL" id="JAMFTS010000003">
    <property type="protein sequence ID" value="KAJ4771617.1"/>
    <property type="molecule type" value="Genomic_DNA"/>
</dbReference>
<dbReference type="SUPFAM" id="SSF53756">
    <property type="entry name" value="UDP-Glycosyltransferase/glycogen phosphorylase"/>
    <property type="match status" value="1"/>
</dbReference>
<dbReference type="PROSITE" id="PS00375">
    <property type="entry name" value="UDPGT"/>
    <property type="match status" value="1"/>
</dbReference>
<dbReference type="InterPro" id="IPR002213">
    <property type="entry name" value="UDP_glucos_trans"/>
</dbReference>
<reference evidence="6" key="1">
    <citation type="submission" date="2022-08" db="EMBL/GenBank/DDBJ databases">
        <authorList>
            <person name="Marques A."/>
        </authorList>
    </citation>
    <scope>NUCLEOTIDE SEQUENCE</scope>
    <source>
        <strain evidence="6">RhyPub2mFocal</strain>
        <tissue evidence="6">Leaves</tissue>
    </source>
</reference>
<dbReference type="InterPro" id="IPR035595">
    <property type="entry name" value="UDP_glycos_trans_CS"/>
</dbReference>
<dbReference type="Gene3D" id="3.40.50.2000">
    <property type="entry name" value="Glycogen Phosphorylase B"/>
    <property type="match status" value="2"/>
</dbReference>
<evidence type="ECO:0000256" key="4">
    <source>
        <dbReference type="RuleBase" id="RU362057"/>
    </source>
</evidence>
<dbReference type="Proteomes" id="UP001140206">
    <property type="component" value="Chromosome 3"/>
</dbReference>
<dbReference type="FunFam" id="3.40.50.2000:FF:000047">
    <property type="entry name" value="Glycosyltransferase"/>
    <property type="match status" value="1"/>
</dbReference>
<evidence type="ECO:0000313" key="7">
    <source>
        <dbReference type="Proteomes" id="UP001140206"/>
    </source>
</evidence>
<accession>A0AAV8DZE4</accession>
<protein>
    <recommendedName>
        <fullName evidence="4">Glycosyltransferase</fullName>
        <ecNumber evidence="4">2.4.1.-</ecNumber>
    </recommendedName>
</protein>
<dbReference type="PANTHER" id="PTHR48047:SF182">
    <property type="entry name" value="GLYCOSYLTRANSFERASE"/>
    <property type="match status" value="1"/>
</dbReference>
<organism evidence="6 7">
    <name type="scientific">Rhynchospora pubera</name>
    <dbReference type="NCBI Taxonomy" id="906938"/>
    <lineage>
        <taxon>Eukaryota</taxon>
        <taxon>Viridiplantae</taxon>
        <taxon>Streptophyta</taxon>
        <taxon>Embryophyta</taxon>
        <taxon>Tracheophyta</taxon>
        <taxon>Spermatophyta</taxon>
        <taxon>Magnoliopsida</taxon>
        <taxon>Liliopsida</taxon>
        <taxon>Poales</taxon>
        <taxon>Cyperaceae</taxon>
        <taxon>Cyperoideae</taxon>
        <taxon>Rhynchosporeae</taxon>
        <taxon>Rhynchospora</taxon>
    </lineage>
</organism>
<dbReference type="AlphaFoldDB" id="A0AAV8DZE4"/>
<evidence type="ECO:0000256" key="1">
    <source>
        <dbReference type="ARBA" id="ARBA00009995"/>
    </source>
</evidence>
<evidence type="ECO:0000256" key="3">
    <source>
        <dbReference type="RuleBase" id="RU003718"/>
    </source>
</evidence>
<dbReference type="PANTHER" id="PTHR48047">
    <property type="entry name" value="GLYCOSYLTRANSFERASE"/>
    <property type="match status" value="1"/>
</dbReference>
<dbReference type="GO" id="GO:0035251">
    <property type="term" value="F:UDP-glucosyltransferase activity"/>
    <property type="evidence" value="ECO:0007669"/>
    <property type="project" value="TreeGrafter"/>
</dbReference>
<dbReference type="EC" id="2.4.1.-" evidence="4"/>
<gene>
    <name evidence="6" type="ORF">LUZ62_055874</name>
</gene>
<dbReference type="CDD" id="cd03784">
    <property type="entry name" value="GT1_Gtf-like"/>
    <property type="match status" value="1"/>
</dbReference>
<proteinExistence type="inferred from homology"/>
<dbReference type="InterPro" id="IPR058980">
    <property type="entry name" value="Glyco_transf_N"/>
</dbReference>
<keyword evidence="7" id="KW-1185">Reference proteome</keyword>
<sequence length="492" mass="55589">MNDFAHGSRSKQPHFVLVPLMAQGHTIPMIDLAHLLASHGALVTFVTTPLNARRIESVIQHAKESQLPIEFLPFTFNYAEAGLPEGTENLDMLRHGLQEFAAFLEMCFSNKDPLISYLREHETPPSCVISDLSQPWTGEVAREFGIPRIGFLGMSAFATLCWDITILHKIYDNVTDENQPVPIPGFPHPLEIPKTKSIVSFYAPGLEKVREKIAEENSKSEGIIVNTFLEMESLYIDSYEKLTRKKAWAVGPMCLYNKGLKQMLSRGNKASIDEERCIKWLDSMEKGSVMFVNFGSIANIVPLQVMEIGLSIEASRKPFIWVLKAADKMPEIEQWLIEENFEERVKYRGLIIKGWAPQFMILSHKAVGGFLTHCGWNSIIESICNGVPMLTWPQFGDQFLNEILVADVLKIGIKIGVERSVVWGSEKSDEVMVKRDDMKRKVLELMDEGKEGMERRVRARELGDKAKAAMKEGGSSHKNIELLIKVVQERSN</sequence>
<keyword evidence="2 3" id="KW-0808">Transferase</keyword>
<comment type="caution">
    <text evidence="6">The sequence shown here is derived from an EMBL/GenBank/DDBJ whole genome shotgun (WGS) entry which is preliminary data.</text>
</comment>
<evidence type="ECO:0000256" key="2">
    <source>
        <dbReference type="ARBA" id="ARBA00022679"/>
    </source>
</evidence>
<keyword evidence="3" id="KW-0328">Glycosyltransferase</keyword>
<name>A0AAV8DZE4_9POAL</name>
<dbReference type="Pfam" id="PF00201">
    <property type="entry name" value="UDPGT"/>
    <property type="match status" value="1"/>
</dbReference>